<organism evidence="2 3">
    <name type="scientific">Claviceps pusilla</name>
    <dbReference type="NCBI Taxonomy" id="123648"/>
    <lineage>
        <taxon>Eukaryota</taxon>
        <taxon>Fungi</taxon>
        <taxon>Dikarya</taxon>
        <taxon>Ascomycota</taxon>
        <taxon>Pezizomycotina</taxon>
        <taxon>Sordariomycetes</taxon>
        <taxon>Hypocreomycetidae</taxon>
        <taxon>Hypocreales</taxon>
        <taxon>Clavicipitaceae</taxon>
        <taxon>Claviceps</taxon>
    </lineage>
</organism>
<sequence length="56" mass="6228">SDVTAGSHRDVDKIYDALGHKDMDMDTNTQTHSQDDGAWPMMSITHGPWHGVMDSK</sequence>
<dbReference type="EMBL" id="SRPW01004905">
    <property type="protein sequence ID" value="KAG5979638.1"/>
    <property type="molecule type" value="Genomic_DNA"/>
</dbReference>
<evidence type="ECO:0000313" key="2">
    <source>
        <dbReference type="EMBL" id="KAG5979638.1"/>
    </source>
</evidence>
<feature type="region of interest" description="Disordered" evidence="1">
    <location>
        <begin position="23"/>
        <end position="43"/>
    </location>
</feature>
<dbReference type="Proteomes" id="UP000748025">
    <property type="component" value="Unassembled WGS sequence"/>
</dbReference>
<keyword evidence="3" id="KW-1185">Reference proteome</keyword>
<reference evidence="2" key="1">
    <citation type="journal article" date="2020" name="bioRxiv">
        <title>Whole genome comparisons of ergot fungi reveals the divergence and evolution of species within the genus Claviceps are the result of varying mechanisms driving genome evolution and host range expansion.</title>
        <authorList>
            <person name="Wyka S.A."/>
            <person name="Mondo S.J."/>
            <person name="Liu M."/>
            <person name="Dettman J."/>
            <person name="Nalam V."/>
            <person name="Broders K.D."/>
        </authorList>
    </citation>
    <scope>NUCLEOTIDE SEQUENCE</scope>
    <source>
        <strain evidence="2">CCC 602</strain>
    </source>
</reference>
<gene>
    <name evidence="2" type="ORF">E4U43_006850</name>
</gene>
<proteinExistence type="predicted"/>
<evidence type="ECO:0000256" key="1">
    <source>
        <dbReference type="SAM" id="MobiDB-lite"/>
    </source>
</evidence>
<comment type="caution">
    <text evidence="2">The sequence shown here is derived from an EMBL/GenBank/DDBJ whole genome shotgun (WGS) entry which is preliminary data.</text>
</comment>
<evidence type="ECO:0000313" key="3">
    <source>
        <dbReference type="Proteomes" id="UP000748025"/>
    </source>
</evidence>
<accession>A0A9P7N3D5</accession>
<dbReference type="AlphaFoldDB" id="A0A9P7N3D5"/>
<name>A0A9P7N3D5_9HYPO</name>
<feature type="non-terminal residue" evidence="2">
    <location>
        <position position="1"/>
    </location>
</feature>
<feature type="non-terminal residue" evidence="2">
    <location>
        <position position="56"/>
    </location>
</feature>
<protein>
    <submittedName>
        <fullName evidence="2">Uncharacterized protein</fullName>
    </submittedName>
</protein>